<dbReference type="NCBIfam" id="TIGR03598">
    <property type="entry name" value="GTPase_YsxC"/>
    <property type="match status" value="1"/>
</dbReference>
<evidence type="ECO:0000256" key="2">
    <source>
        <dbReference type="ARBA" id="ARBA00009638"/>
    </source>
</evidence>
<evidence type="ECO:0000256" key="7">
    <source>
        <dbReference type="ARBA" id="ARBA00023134"/>
    </source>
</evidence>
<protein>
    <recommendedName>
        <fullName evidence="10">EngB-type G domain-containing protein</fullName>
    </recommendedName>
</protein>
<evidence type="ECO:0000256" key="9">
    <source>
        <dbReference type="ARBA" id="ARBA00023306"/>
    </source>
</evidence>
<gene>
    <name evidence="11" type="ORF">METZ01_LOCUS83247</name>
</gene>
<comment type="cofactor">
    <cofactor evidence="1">
        <name>Mg(2+)</name>
        <dbReference type="ChEBI" id="CHEBI:18420"/>
    </cofactor>
</comment>
<keyword evidence="7" id="KW-0342">GTP-binding</keyword>
<accession>A0A381UU50</accession>
<dbReference type="SUPFAM" id="SSF52540">
    <property type="entry name" value="P-loop containing nucleoside triphosphate hydrolases"/>
    <property type="match status" value="1"/>
</dbReference>
<sequence>MIIKSAKFIKSSSKAIDCPETDIPEFTFIGRSNVGKSSLINMLAKKKIAKVSRNPGKTMLINHFLINNNWFLVDLPGYGYAKISKKEKRKIENIIVDYFKNRVNISLAFVLIDIRHEPQLIDLDFISWLSNNNINFKIIFTKADKLNTNQKGEKASKYIKTLFEKIKISPENITSSSKLKLGREEIMNLIYSEL</sequence>
<dbReference type="Pfam" id="PF01926">
    <property type="entry name" value="MMR_HSR1"/>
    <property type="match status" value="1"/>
</dbReference>
<keyword evidence="6" id="KW-0460">Magnesium</keyword>
<dbReference type="PANTHER" id="PTHR11649">
    <property type="entry name" value="MSS1/TRME-RELATED GTP-BINDING PROTEIN"/>
    <property type="match status" value="1"/>
</dbReference>
<evidence type="ECO:0000256" key="1">
    <source>
        <dbReference type="ARBA" id="ARBA00001946"/>
    </source>
</evidence>
<feature type="domain" description="EngB-type G" evidence="10">
    <location>
        <begin position="22"/>
        <end position="194"/>
    </location>
</feature>
<dbReference type="GO" id="GO:0000917">
    <property type="term" value="P:division septum assembly"/>
    <property type="evidence" value="ECO:0007669"/>
    <property type="project" value="UniProtKB-KW"/>
</dbReference>
<reference evidence="11" key="1">
    <citation type="submission" date="2018-05" db="EMBL/GenBank/DDBJ databases">
        <authorList>
            <person name="Lanie J.A."/>
            <person name="Ng W.-L."/>
            <person name="Kazmierczak K.M."/>
            <person name="Andrzejewski T.M."/>
            <person name="Davidsen T.M."/>
            <person name="Wayne K.J."/>
            <person name="Tettelin H."/>
            <person name="Glass J.I."/>
            <person name="Rusch D."/>
            <person name="Podicherti R."/>
            <person name="Tsui H.-C.T."/>
            <person name="Winkler M.E."/>
        </authorList>
    </citation>
    <scope>NUCLEOTIDE SEQUENCE</scope>
</reference>
<evidence type="ECO:0000313" key="11">
    <source>
        <dbReference type="EMBL" id="SVA30393.1"/>
    </source>
</evidence>
<dbReference type="PANTHER" id="PTHR11649:SF13">
    <property type="entry name" value="ENGB-TYPE G DOMAIN-CONTAINING PROTEIN"/>
    <property type="match status" value="1"/>
</dbReference>
<dbReference type="InterPro" id="IPR030393">
    <property type="entry name" value="G_ENGB_dom"/>
</dbReference>
<dbReference type="AlphaFoldDB" id="A0A381UU50"/>
<keyword evidence="3" id="KW-0132">Cell division</keyword>
<evidence type="ECO:0000256" key="3">
    <source>
        <dbReference type="ARBA" id="ARBA00022618"/>
    </source>
</evidence>
<evidence type="ECO:0000256" key="8">
    <source>
        <dbReference type="ARBA" id="ARBA00023210"/>
    </source>
</evidence>
<proteinExistence type="inferred from homology"/>
<dbReference type="EMBL" id="UINC01006918">
    <property type="protein sequence ID" value="SVA30393.1"/>
    <property type="molecule type" value="Genomic_DNA"/>
</dbReference>
<dbReference type="GO" id="GO:0005525">
    <property type="term" value="F:GTP binding"/>
    <property type="evidence" value="ECO:0007669"/>
    <property type="project" value="UniProtKB-KW"/>
</dbReference>
<evidence type="ECO:0000256" key="6">
    <source>
        <dbReference type="ARBA" id="ARBA00022842"/>
    </source>
</evidence>
<dbReference type="InterPro" id="IPR019987">
    <property type="entry name" value="GTP-bd_ribosome_bio_YsxC"/>
</dbReference>
<evidence type="ECO:0000256" key="5">
    <source>
        <dbReference type="ARBA" id="ARBA00022741"/>
    </source>
</evidence>
<name>A0A381UU50_9ZZZZ</name>
<comment type="similarity">
    <text evidence="2">Belongs to the TRAFAC class TrmE-Era-EngA-EngB-Septin-like GTPase superfamily. EngB GTPase family.</text>
</comment>
<keyword evidence="5" id="KW-0547">Nucleotide-binding</keyword>
<dbReference type="Gene3D" id="3.40.50.300">
    <property type="entry name" value="P-loop containing nucleotide triphosphate hydrolases"/>
    <property type="match status" value="1"/>
</dbReference>
<dbReference type="GO" id="GO:0046872">
    <property type="term" value="F:metal ion binding"/>
    <property type="evidence" value="ECO:0007669"/>
    <property type="project" value="UniProtKB-KW"/>
</dbReference>
<evidence type="ECO:0000259" key="10">
    <source>
        <dbReference type="PROSITE" id="PS51706"/>
    </source>
</evidence>
<keyword evidence="9" id="KW-0131">Cell cycle</keyword>
<keyword evidence="4" id="KW-0479">Metal-binding</keyword>
<evidence type="ECO:0000256" key="4">
    <source>
        <dbReference type="ARBA" id="ARBA00022723"/>
    </source>
</evidence>
<organism evidence="11">
    <name type="scientific">marine metagenome</name>
    <dbReference type="NCBI Taxonomy" id="408172"/>
    <lineage>
        <taxon>unclassified sequences</taxon>
        <taxon>metagenomes</taxon>
        <taxon>ecological metagenomes</taxon>
    </lineage>
</organism>
<dbReference type="PROSITE" id="PS51706">
    <property type="entry name" value="G_ENGB"/>
    <property type="match status" value="1"/>
</dbReference>
<dbReference type="InterPro" id="IPR006073">
    <property type="entry name" value="GTP-bd"/>
</dbReference>
<dbReference type="InterPro" id="IPR027417">
    <property type="entry name" value="P-loop_NTPase"/>
</dbReference>
<keyword evidence="8" id="KW-0717">Septation</keyword>
<dbReference type="HAMAP" id="MF_00321">
    <property type="entry name" value="GTPase_EngB"/>
    <property type="match status" value="1"/>
</dbReference>
<dbReference type="CDD" id="cd01876">
    <property type="entry name" value="YihA_EngB"/>
    <property type="match status" value="1"/>
</dbReference>